<evidence type="ECO:0000313" key="2">
    <source>
        <dbReference type="EMBL" id="EGT38811.1"/>
    </source>
</evidence>
<dbReference type="STRING" id="135651.G0NWK5"/>
<keyword evidence="3" id="KW-1185">Reference proteome</keyword>
<proteinExistence type="predicted"/>
<dbReference type="EMBL" id="GL379964">
    <property type="protein sequence ID" value="EGT38811.1"/>
    <property type="molecule type" value="Genomic_DNA"/>
</dbReference>
<gene>
    <name evidence="2" type="ORF">CAEBREN_26355</name>
</gene>
<feature type="compositionally biased region" description="Basic and acidic residues" evidence="1">
    <location>
        <begin position="609"/>
        <end position="661"/>
    </location>
</feature>
<dbReference type="Proteomes" id="UP000008068">
    <property type="component" value="Unassembled WGS sequence"/>
</dbReference>
<organism evidence="3">
    <name type="scientific">Caenorhabditis brenneri</name>
    <name type="common">Nematode worm</name>
    <dbReference type="NCBI Taxonomy" id="135651"/>
    <lineage>
        <taxon>Eukaryota</taxon>
        <taxon>Metazoa</taxon>
        <taxon>Ecdysozoa</taxon>
        <taxon>Nematoda</taxon>
        <taxon>Chromadorea</taxon>
        <taxon>Rhabditida</taxon>
        <taxon>Rhabditina</taxon>
        <taxon>Rhabditomorpha</taxon>
        <taxon>Rhabditoidea</taxon>
        <taxon>Rhabditidae</taxon>
        <taxon>Peloderinae</taxon>
        <taxon>Caenorhabditis</taxon>
    </lineage>
</organism>
<dbReference type="OrthoDB" id="5801567at2759"/>
<evidence type="ECO:0000256" key="1">
    <source>
        <dbReference type="SAM" id="MobiDB-lite"/>
    </source>
</evidence>
<sequence>MSAKRRKFSNNSTLVDKKTLNLLYVCGFCTKLVGDEEETHLKHALTHKEEISYCRTCCIPLQLDESDEHLKNFHTSSYLKIKLNIDQSLIELRLSAGKSFSNFWGLTLPADDPTLDHFSSVTKRWWTNFKNGRSLGCFRVIKSKIVWKCSVCIDAKASIAFEETISMRSFTLAHLQRYHFDEIMVNVPGFLDFEWHTLQEEVDFDIKSLMNMAVERSLVKHRSYFTFYTVNLSRLENGEKLFNKLKRTEEADIETTRYCLICCCLVPVEMIKSHFRSKSHQQLNPVAESTSFVLVPEKPMVKIEVEDSDGQVEVSQLSEESNHFEFPGELFVYTKIFKVCEANTNRNVRQDEFKWRCCLCPNAHALVFATQIILRMYALRHIDERHRFLFTEEFLTFEWLSLKHEMGASFDIREFTPMDYTVKGEATFNNKDPNDYVLPQQYYFLPKDIAAKTVICGFCYRSFSHSEFIHHIAIHGFGVVSSQGWKLSPIVSNKTVQDLMGRSNYTVERLEDEPHNILTVEGKRLKSKMELANEQRSLSNPRFSELMTPRSGIDTDGETYTPGSRKSAMDAKRILMETFKVLQENSRNRKNTWNEFSSSSSSDDDDSEDERHEKELQKEFERSRSREMVNRKEEEEKGPKLDISKMKPSEIRQWVREEALKRGVSWGDTSDSSSEDDSDSDDVRNAVKRNKWDSMKPKDIKAMIQKAAENRKIVLPDDMSSSSDSDE</sequence>
<dbReference type="eggNOG" id="ENOG502THB9">
    <property type="taxonomic scope" value="Eukaryota"/>
</dbReference>
<feature type="region of interest" description="Disordered" evidence="1">
    <location>
        <begin position="530"/>
        <end position="569"/>
    </location>
</feature>
<accession>G0NWK5</accession>
<dbReference type="OMA" id="EFKWRCC"/>
<dbReference type="FunCoup" id="G0NWK5">
    <property type="interactions" value="1348"/>
</dbReference>
<dbReference type="InParanoid" id="G0NWK5"/>
<feature type="compositionally biased region" description="Basic and acidic residues" evidence="1">
    <location>
        <begin position="681"/>
        <end position="699"/>
    </location>
</feature>
<dbReference type="HOGENOM" id="CLU_380931_0_0_1"/>
<protein>
    <submittedName>
        <fullName evidence="2">Uncharacterized protein</fullName>
    </submittedName>
</protein>
<reference evidence="3" key="1">
    <citation type="submission" date="2011-07" db="EMBL/GenBank/DDBJ databases">
        <authorList>
            <consortium name="Caenorhabditis brenneri Sequencing and Analysis Consortium"/>
            <person name="Wilson R.K."/>
        </authorList>
    </citation>
    <scope>NUCLEOTIDE SEQUENCE [LARGE SCALE GENOMIC DNA]</scope>
    <source>
        <strain evidence="3">PB2801</strain>
    </source>
</reference>
<name>G0NWK5_CAEBE</name>
<feature type="region of interest" description="Disordered" evidence="1">
    <location>
        <begin position="590"/>
        <end position="699"/>
    </location>
</feature>
<dbReference type="AlphaFoldDB" id="G0NWK5"/>
<evidence type="ECO:0000313" key="3">
    <source>
        <dbReference type="Proteomes" id="UP000008068"/>
    </source>
</evidence>